<evidence type="ECO:0000313" key="3">
    <source>
        <dbReference type="Proteomes" id="UP001152797"/>
    </source>
</evidence>
<reference evidence="2 3" key="2">
    <citation type="submission" date="2024-05" db="EMBL/GenBank/DDBJ databases">
        <authorList>
            <person name="Chen Y."/>
            <person name="Shah S."/>
            <person name="Dougan E. K."/>
            <person name="Thang M."/>
            <person name="Chan C."/>
        </authorList>
    </citation>
    <scope>NUCLEOTIDE SEQUENCE [LARGE SCALE GENOMIC DNA]</scope>
</reference>
<reference evidence="1" key="1">
    <citation type="submission" date="2022-10" db="EMBL/GenBank/DDBJ databases">
        <authorList>
            <person name="Chen Y."/>
            <person name="Dougan E. K."/>
            <person name="Chan C."/>
            <person name="Rhodes N."/>
            <person name="Thang M."/>
        </authorList>
    </citation>
    <scope>NUCLEOTIDE SEQUENCE</scope>
</reference>
<evidence type="ECO:0000313" key="2">
    <source>
        <dbReference type="EMBL" id="CAL4801372.1"/>
    </source>
</evidence>
<keyword evidence="3" id="KW-1185">Reference proteome</keyword>
<dbReference type="EMBL" id="CAMXCT010006157">
    <property type="protein sequence ID" value="CAI4014060.1"/>
    <property type="molecule type" value="Genomic_DNA"/>
</dbReference>
<gene>
    <name evidence="1" type="ORF">C1SCF055_LOCUS38989</name>
</gene>
<protein>
    <submittedName>
        <fullName evidence="1">Uncharacterized protein</fullName>
    </submittedName>
</protein>
<proteinExistence type="predicted"/>
<dbReference type="EMBL" id="CAMXCT030006157">
    <property type="protein sequence ID" value="CAL4801372.1"/>
    <property type="molecule type" value="Genomic_DNA"/>
</dbReference>
<accession>A0A9P1DPL8</accession>
<dbReference type="AlphaFoldDB" id="A0A9P1DPL8"/>
<evidence type="ECO:0000313" key="1">
    <source>
        <dbReference type="EMBL" id="CAI4014060.1"/>
    </source>
</evidence>
<dbReference type="EMBL" id="CAMXCT020006157">
    <property type="protein sequence ID" value="CAL1167435.1"/>
    <property type="molecule type" value="Genomic_DNA"/>
</dbReference>
<organism evidence="1">
    <name type="scientific">Cladocopium goreaui</name>
    <dbReference type="NCBI Taxonomy" id="2562237"/>
    <lineage>
        <taxon>Eukaryota</taxon>
        <taxon>Sar</taxon>
        <taxon>Alveolata</taxon>
        <taxon>Dinophyceae</taxon>
        <taxon>Suessiales</taxon>
        <taxon>Symbiodiniaceae</taxon>
        <taxon>Cladocopium</taxon>
    </lineage>
</organism>
<dbReference type="Proteomes" id="UP001152797">
    <property type="component" value="Unassembled WGS sequence"/>
</dbReference>
<sequence length="268" mass="30340">MSAVIVRRSTLESAPGGWLRHQKHQQGCWTKTKPILASLWLLRSSWIRGVLEARDYIWVSAHGLHRVHGTRKHISKPTCKETVGGEAYFEASRLRSSMGEAVSGSLRVERAAGGTEGLEDSPPGLEIHLAQGRFFGPDILTALAGRQAYPKRWTTLLRQRMWGGQMVQGASNMILKVFSWQNKANGYNLLQLWNPGVGCLWRQCIYYNFNLSSSSFHFCFPHWFARCLALFFHGRSTKNGETDARFEGSTVRPRGKDWEVSQMSTQLI</sequence>
<name>A0A9P1DPL8_9DINO</name>
<comment type="caution">
    <text evidence="1">The sequence shown here is derived from an EMBL/GenBank/DDBJ whole genome shotgun (WGS) entry which is preliminary data.</text>
</comment>